<evidence type="ECO:0000259" key="1">
    <source>
        <dbReference type="Pfam" id="PF01636"/>
    </source>
</evidence>
<dbReference type="Gene3D" id="3.90.1200.10">
    <property type="match status" value="1"/>
</dbReference>
<reference evidence="3" key="2">
    <citation type="submission" date="2009-11" db="EMBL/GenBank/DDBJ databases">
        <title>The Genome Sequence of Allomyces macrogynus strain ATCC 38327.</title>
        <authorList>
            <consortium name="The Broad Institute Genome Sequencing Platform"/>
            <person name="Russ C."/>
            <person name="Cuomo C."/>
            <person name="Shea T."/>
            <person name="Young S.K."/>
            <person name="Zeng Q."/>
            <person name="Koehrsen M."/>
            <person name="Haas B."/>
            <person name="Borodovsky M."/>
            <person name="Guigo R."/>
            <person name="Alvarado L."/>
            <person name="Berlin A."/>
            <person name="Borenstein D."/>
            <person name="Chen Z."/>
            <person name="Engels R."/>
            <person name="Freedman E."/>
            <person name="Gellesch M."/>
            <person name="Goldberg J."/>
            <person name="Griggs A."/>
            <person name="Gujja S."/>
            <person name="Heiman D."/>
            <person name="Hepburn T."/>
            <person name="Howarth C."/>
            <person name="Jen D."/>
            <person name="Larson L."/>
            <person name="Lewis B."/>
            <person name="Mehta T."/>
            <person name="Park D."/>
            <person name="Pearson M."/>
            <person name="Roberts A."/>
            <person name="Saif S."/>
            <person name="Shenoy N."/>
            <person name="Sisk P."/>
            <person name="Stolte C."/>
            <person name="Sykes S."/>
            <person name="Walk T."/>
            <person name="White J."/>
            <person name="Yandava C."/>
            <person name="Burger G."/>
            <person name="Gray M.W."/>
            <person name="Holland P.W.H."/>
            <person name="King N."/>
            <person name="Lang F.B.F."/>
            <person name="Roger A.J."/>
            <person name="Ruiz-Trillo I."/>
            <person name="Lander E."/>
            <person name="Nusbaum C."/>
        </authorList>
    </citation>
    <scope>NUCLEOTIDE SEQUENCE [LARGE SCALE GENOMIC DNA]</scope>
    <source>
        <strain evidence="3">ATCC 38327</strain>
    </source>
</reference>
<reference evidence="2 3" key="1">
    <citation type="submission" date="2009-11" db="EMBL/GenBank/DDBJ databases">
        <title>Annotation of Allomyces macrogynus ATCC 38327.</title>
        <authorList>
            <consortium name="The Broad Institute Genome Sequencing Platform"/>
            <person name="Russ C."/>
            <person name="Cuomo C."/>
            <person name="Burger G."/>
            <person name="Gray M.W."/>
            <person name="Holland P.W.H."/>
            <person name="King N."/>
            <person name="Lang F.B.F."/>
            <person name="Roger A.J."/>
            <person name="Ruiz-Trillo I."/>
            <person name="Young S.K."/>
            <person name="Zeng Q."/>
            <person name="Gargeya S."/>
            <person name="Fitzgerald M."/>
            <person name="Haas B."/>
            <person name="Abouelleil A."/>
            <person name="Alvarado L."/>
            <person name="Arachchi H.M."/>
            <person name="Berlin A."/>
            <person name="Chapman S.B."/>
            <person name="Gearin G."/>
            <person name="Goldberg J."/>
            <person name="Griggs A."/>
            <person name="Gujja S."/>
            <person name="Hansen M."/>
            <person name="Heiman D."/>
            <person name="Howarth C."/>
            <person name="Larimer J."/>
            <person name="Lui A."/>
            <person name="MacDonald P.J.P."/>
            <person name="McCowen C."/>
            <person name="Montmayeur A."/>
            <person name="Murphy C."/>
            <person name="Neiman D."/>
            <person name="Pearson M."/>
            <person name="Priest M."/>
            <person name="Roberts A."/>
            <person name="Saif S."/>
            <person name="Shea T."/>
            <person name="Sisk P."/>
            <person name="Stolte C."/>
            <person name="Sykes S."/>
            <person name="Wortman J."/>
            <person name="Nusbaum C."/>
            <person name="Birren B."/>
        </authorList>
    </citation>
    <scope>NUCLEOTIDE SEQUENCE [LARGE SCALE GENOMIC DNA]</scope>
    <source>
        <strain evidence="2 3">ATCC 38327</strain>
    </source>
</reference>
<accession>A0A0L0SSN7</accession>
<evidence type="ECO:0000313" key="2">
    <source>
        <dbReference type="EMBL" id="KNE65506.1"/>
    </source>
</evidence>
<dbReference type="InterPro" id="IPR002575">
    <property type="entry name" value="Aminoglycoside_PTrfase"/>
</dbReference>
<keyword evidence="3" id="KW-1185">Reference proteome</keyword>
<proteinExistence type="predicted"/>
<dbReference type="eggNOG" id="ENOG502S072">
    <property type="taxonomic scope" value="Eukaryota"/>
</dbReference>
<protein>
    <recommendedName>
        <fullName evidence="1">Aminoglycoside phosphotransferase domain-containing protein</fullName>
    </recommendedName>
</protein>
<dbReference type="EMBL" id="GG745347">
    <property type="protein sequence ID" value="KNE65506.1"/>
    <property type="molecule type" value="Genomic_DNA"/>
</dbReference>
<dbReference type="OrthoDB" id="411145at2759"/>
<dbReference type="STRING" id="578462.A0A0L0SSN7"/>
<dbReference type="VEuPathDB" id="FungiDB:AMAG_11124"/>
<dbReference type="InterPro" id="IPR011009">
    <property type="entry name" value="Kinase-like_dom_sf"/>
</dbReference>
<evidence type="ECO:0000313" key="3">
    <source>
        <dbReference type="Proteomes" id="UP000054350"/>
    </source>
</evidence>
<organism evidence="2 3">
    <name type="scientific">Allomyces macrogynus (strain ATCC 38327)</name>
    <name type="common">Allomyces javanicus var. macrogynus</name>
    <dbReference type="NCBI Taxonomy" id="578462"/>
    <lineage>
        <taxon>Eukaryota</taxon>
        <taxon>Fungi</taxon>
        <taxon>Fungi incertae sedis</taxon>
        <taxon>Blastocladiomycota</taxon>
        <taxon>Blastocladiomycetes</taxon>
        <taxon>Blastocladiales</taxon>
        <taxon>Blastocladiaceae</taxon>
        <taxon>Allomyces</taxon>
    </lineage>
</organism>
<name>A0A0L0SSN7_ALLM3</name>
<dbReference type="Pfam" id="PF01636">
    <property type="entry name" value="APH"/>
    <property type="match status" value="1"/>
</dbReference>
<gene>
    <name evidence="2" type="ORF">AMAG_11124</name>
</gene>
<dbReference type="Proteomes" id="UP000054350">
    <property type="component" value="Unassembled WGS sequence"/>
</dbReference>
<feature type="domain" description="Aminoglycoside phosphotransferase" evidence="1">
    <location>
        <begin position="172"/>
        <end position="312"/>
    </location>
</feature>
<dbReference type="AlphaFoldDB" id="A0A0L0SSN7"/>
<sequence length="371" mass="40292">MSALIATMTATPAATTSVPLQALAKGELVGPLKHVTSLWAGYGTLSRGTFRPTASPTTGKRAKSATKNVIDHAAIPVMVKMIHFDDAAHDDDLTLADLAKLASTEYADPTTGDLGHRRKVCSYRVEYLFYAQNLSSPTPFRVADFVPALSRASPATITLGMTELPESASLAPTPRAVLAWLASFHAHFLGTQPSGLWEAGGYWHVATRPAELRRAQNARGSPYQWVALHADIWADRLAKWQSDARCGTLVHGDPKGDNVVVLPDGQVAMVDFQYVGGGIGAVDVAHWLATSAPDHVLSDWRRVVADEYYAVYAAQAASKGKEVVDAATVVDQVEVALLDWARFVAGWGWWGNVRWLQRTVQEVRDKWVPRA</sequence>
<dbReference type="SUPFAM" id="SSF56112">
    <property type="entry name" value="Protein kinase-like (PK-like)"/>
    <property type="match status" value="1"/>
</dbReference>